<dbReference type="OrthoDB" id="10020554at2759"/>
<protein>
    <submittedName>
        <fullName evidence="13">Aste57867_16604 protein</fullName>
    </submittedName>
</protein>
<accession>A0A485L618</accession>
<evidence type="ECO:0000256" key="6">
    <source>
        <dbReference type="ARBA" id="ARBA00023098"/>
    </source>
</evidence>
<gene>
    <name evidence="13" type="primary">Aste57867_16604</name>
    <name evidence="12" type="ORF">As57867_016547</name>
    <name evidence="13" type="ORF">ASTE57867_16604</name>
</gene>
<reference evidence="12" key="2">
    <citation type="submission" date="2019-06" db="EMBL/GenBank/DDBJ databases">
        <title>Genomics analysis of Aphanomyces spp. identifies a new class of oomycete effector associated with host adaptation.</title>
        <authorList>
            <person name="Gaulin E."/>
        </authorList>
    </citation>
    <scope>NUCLEOTIDE SEQUENCE</scope>
    <source>
        <strain evidence="12">CBS 578.67</strain>
    </source>
</reference>
<evidence type="ECO:0000256" key="10">
    <source>
        <dbReference type="RuleBase" id="RU003750"/>
    </source>
</evidence>
<keyword evidence="7 11" id="KW-0472">Membrane</keyword>
<dbReference type="EMBL" id="VJMH01005903">
    <property type="protein sequence ID" value="KAF0692304.1"/>
    <property type="molecule type" value="Genomic_DNA"/>
</dbReference>
<dbReference type="PANTHER" id="PTHR14269:SF60">
    <property type="entry name" value="CARDIOLIPIN SYNTHASE (CMP-FORMING)"/>
    <property type="match status" value="1"/>
</dbReference>
<dbReference type="InterPro" id="IPR050324">
    <property type="entry name" value="CDP-alcohol_PTase-I"/>
</dbReference>
<evidence type="ECO:0000256" key="4">
    <source>
        <dbReference type="ARBA" id="ARBA00022692"/>
    </source>
</evidence>
<dbReference type="GO" id="GO:0043337">
    <property type="term" value="F:cardiolipin synthase (CMP-forming)"/>
    <property type="evidence" value="ECO:0007669"/>
    <property type="project" value="TreeGrafter"/>
</dbReference>
<evidence type="ECO:0000313" key="14">
    <source>
        <dbReference type="Proteomes" id="UP000332933"/>
    </source>
</evidence>
<reference evidence="13 14" key="1">
    <citation type="submission" date="2019-03" db="EMBL/GenBank/DDBJ databases">
        <authorList>
            <person name="Gaulin E."/>
            <person name="Dumas B."/>
        </authorList>
    </citation>
    <scope>NUCLEOTIDE SEQUENCE [LARGE SCALE GENOMIC DNA]</scope>
    <source>
        <strain evidence="13">CBS 568.67</strain>
    </source>
</reference>
<evidence type="ECO:0000313" key="13">
    <source>
        <dbReference type="EMBL" id="VFT93375.1"/>
    </source>
</evidence>
<name>A0A485L618_9STRA</name>
<comment type="subcellular location">
    <subcellularLocation>
        <location evidence="1">Membrane</location>
        <topology evidence="1">Multi-pass membrane protein</topology>
    </subcellularLocation>
</comment>
<dbReference type="GO" id="GO:0016020">
    <property type="term" value="C:membrane"/>
    <property type="evidence" value="ECO:0007669"/>
    <property type="project" value="UniProtKB-SubCell"/>
</dbReference>
<feature type="transmembrane region" description="Helical" evidence="11">
    <location>
        <begin position="227"/>
        <end position="250"/>
    </location>
</feature>
<dbReference type="Pfam" id="PF01066">
    <property type="entry name" value="CDP-OH_P_transf"/>
    <property type="match status" value="1"/>
</dbReference>
<evidence type="ECO:0000256" key="5">
    <source>
        <dbReference type="ARBA" id="ARBA00022989"/>
    </source>
</evidence>
<dbReference type="PANTHER" id="PTHR14269">
    <property type="entry name" value="CDP-DIACYLGLYCEROL--GLYCEROL-3-PHOSPHATE 3-PHOSPHATIDYLTRANSFERASE-RELATED"/>
    <property type="match status" value="1"/>
</dbReference>
<dbReference type="Proteomes" id="UP000332933">
    <property type="component" value="Unassembled WGS sequence"/>
</dbReference>
<keyword evidence="6" id="KW-0443">Lipid metabolism</keyword>
<evidence type="ECO:0000256" key="7">
    <source>
        <dbReference type="ARBA" id="ARBA00023136"/>
    </source>
</evidence>
<evidence type="ECO:0000256" key="3">
    <source>
        <dbReference type="ARBA" id="ARBA00022679"/>
    </source>
</evidence>
<dbReference type="AlphaFoldDB" id="A0A485L618"/>
<keyword evidence="9" id="KW-1208">Phospholipid metabolism</keyword>
<keyword evidence="5 11" id="KW-1133">Transmembrane helix</keyword>
<feature type="transmembrane region" description="Helical" evidence="11">
    <location>
        <begin position="303"/>
        <end position="320"/>
    </location>
</feature>
<dbReference type="Gene3D" id="1.20.120.1760">
    <property type="match status" value="1"/>
</dbReference>
<evidence type="ECO:0000256" key="1">
    <source>
        <dbReference type="ARBA" id="ARBA00004141"/>
    </source>
</evidence>
<dbReference type="GO" id="GO:0032049">
    <property type="term" value="P:cardiolipin biosynthetic process"/>
    <property type="evidence" value="ECO:0007669"/>
    <property type="project" value="TreeGrafter"/>
</dbReference>
<organism evidence="13 14">
    <name type="scientific">Aphanomyces stellatus</name>
    <dbReference type="NCBI Taxonomy" id="120398"/>
    <lineage>
        <taxon>Eukaryota</taxon>
        <taxon>Sar</taxon>
        <taxon>Stramenopiles</taxon>
        <taxon>Oomycota</taxon>
        <taxon>Saprolegniomycetes</taxon>
        <taxon>Saprolegniales</taxon>
        <taxon>Verrucalvaceae</taxon>
        <taxon>Aphanomyces</taxon>
    </lineage>
</organism>
<keyword evidence="8" id="KW-0594">Phospholipid biosynthesis</keyword>
<evidence type="ECO:0000313" key="12">
    <source>
        <dbReference type="EMBL" id="KAF0692304.1"/>
    </source>
</evidence>
<dbReference type="GO" id="GO:0005739">
    <property type="term" value="C:mitochondrion"/>
    <property type="evidence" value="ECO:0007669"/>
    <property type="project" value="TreeGrafter"/>
</dbReference>
<dbReference type="EMBL" id="CAADRA010005924">
    <property type="protein sequence ID" value="VFT93375.1"/>
    <property type="molecule type" value="Genomic_DNA"/>
</dbReference>
<keyword evidence="2" id="KW-0444">Lipid biosynthesis</keyword>
<sequence>MCLSSLSLLRPSRLLELRNRRTLEVDTLTLWAEGDLKTGESRGLIPTFPLVHLGHWWGCVNKCKIVAPRPVSVPMLLALSALRMRPPALRLQRTTSAMRTTSLFLDDVVKHVHRRHVHTTPPTPSEPTSDDTTKRLAMNLKMQQILTVPNAITFTRIAFTPYLGHLILQGDHQLALGVLSVAAASDWLDGYLARRLDQKTLVGTFLDPLADKLMVGTLCLSLGYVQLLPLPLVVVIFGRDLLLIGGTLLYRHQTKTAKSDFFQVQNTFEVEPTMTSKVNTAMQFATLGTTLLHAAFPLPGGDLFLHGMLYVLLLLLIGLVDGHTHVVPA</sequence>
<keyword evidence="3 10" id="KW-0808">Transferase</keyword>
<dbReference type="PROSITE" id="PS00379">
    <property type="entry name" value="CDP_ALCOHOL_P_TRANSF"/>
    <property type="match status" value="1"/>
</dbReference>
<evidence type="ECO:0000256" key="9">
    <source>
        <dbReference type="ARBA" id="ARBA00023264"/>
    </source>
</evidence>
<evidence type="ECO:0000256" key="2">
    <source>
        <dbReference type="ARBA" id="ARBA00022516"/>
    </source>
</evidence>
<proteinExistence type="inferred from homology"/>
<keyword evidence="14" id="KW-1185">Reference proteome</keyword>
<dbReference type="InterPro" id="IPR043130">
    <property type="entry name" value="CDP-OH_PTrfase_TM_dom"/>
</dbReference>
<evidence type="ECO:0000256" key="11">
    <source>
        <dbReference type="SAM" id="Phobius"/>
    </source>
</evidence>
<comment type="similarity">
    <text evidence="10">Belongs to the CDP-alcohol phosphatidyltransferase class-I family.</text>
</comment>
<keyword evidence="4 11" id="KW-0812">Transmembrane</keyword>
<evidence type="ECO:0000256" key="8">
    <source>
        <dbReference type="ARBA" id="ARBA00023209"/>
    </source>
</evidence>
<dbReference type="InterPro" id="IPR000462">
    <property type="entry name" value="CDP-OH_P_trans"/>
</dbReference>
<dbReference type="InterPro" id="IPR048254">
    <property type="entry name" value="CDP_ALCOHOL_P_TRANSF_CS"/>
</dbReference>